<proteinExistence type="predicted"/>
<feature type="chain" id="PRO_5029826304" description="Lipoprotein" evidence="1">
    <location>
        <begin position="17"/>
        <end position="109"/>
    </location>
</feature>
<feature type="signal peptide" evidence="1">
    <location>
        <begin position="1"/>
        <end position="16"/>
    </location>
</feature>
<evidence type="ECO:0008006" key="4">
    <source>
        <dbReference type="Google" id="ProtNLM"/>
    </source>
</evidence>
<reference evidence="2 3" key="1">
    <citation type="submission" date="2020-02" db="EMBL/GenBank/DDBJ databases">
        <title>Comparative genomics of sulfur disproportionating microorganisms.</title>
        <authorList>
            <person name="Ward L.M."/>
            <person name="Bertran E."/>
            <person name="Johnston D.T."/>
        </authorList>
    </citation>
    <scope>NUCLEOTIDE SEQUENCE [LARGE SCALE GENOMIC DNA]</scope>
    <source>
        <strain evidence="2 3">DSM 3696</strain>
    </source>
</reference>
<name>A0A7K3NPI8_9BACT</name>
<dbReference type="Proteomes" id="UP000469724">
    <property type="component" value="Unassembled WGS sequence"/>
</dbReference>
<keyword evidence="3" id="KW-1185">Reference proteome</keyword>
<dbReference type="AlphaFoldDB" id="A0A7K3NPI8"/>
<sequence length="109" mass="12126">MTRLLILAILCATAVACGPVRPLTDSEVYSFCLMGGTMVDDTCDSEQDICDAYRDVVSMTYSGLSPCLDACNAAYERLIRVQYVGNCFSRINNGQDICIQYCRREYPKP</sequence>
<dbReference type="PROSITE" id="PS51257">
    <property type="entry name" value="PROKAR_LIPOPROTEIN"/>
    <property type="match status" value="1"/>
</dbReference>
<gene>
    <name evidence="2" type="ORF">G3N56_15335</name>
</gene>
<evidence type="ECO:0000313" key="2">
    <source>
        <dbReference type="EMBL" id="NDY58108.1"/>
    </source>
</evidence>
<evidence type="ECO:0000256" key="1">
    <source>
        <dbReference type="SAM" id="SignalP"/>
    </source>
</evidence>
<dbReference type="RefSeq" id="WP_163303185.1">
    <property type="nucleotide sequence ID" value="NZ_JAAGRQ010000079.1"/>
</dbReference>
<evidence type="ECO:0000313" key="3">
    <source>
        <dbReference type="Proteomes" id="UP000469724"/>
    </source>
</evidence>
<dbReference type="EMBL" id="JAAGRQ010000079">
    <property type="protein sequence ID" value="NDY58108.1"/>
    <property type="molecule type" value="Genomic_DNA"/>
</dbReference>
<organism evidence="2 3">
    <name type="scientific">Desulfolutivibrio sulfodismutans</name>
    <dbReference type="NCBI Taxonomy" id="63561"/>
    <lineage>
        <taxon>Bacteria</taxon>
        <taxon>Pseudomonadati</taxon>
        <taxon>Thermodesulfobacteriota</taxon>
        <taxon>Desulfovibrionia</taxon>
        <taxon>Desulfovibrionales</taxon>
        <taxon>Desulfovibrionaceae</taxon>
        <taxon>Desulfolutivibrio</taxon>
    </lineage>
</organism>
<accession>A0A7K3NPI8</accession>
<comment type="caution">
    <text evidence="2">The sequence shown here is derived from an EMBL/GenBank/DDBJ whole genome shotgun (WGS) entry which is preliminary data.</text>
</comment>
<keyword evidence="1" id="KW-0732">Signal</keyword>
<protein>
    <recommendedName>
        <fullName evidence="4">Lipoprotein</fullName>
    </recommendedName>
</protein>